<sequence length="115" mass="13628">SLPPSRNYMTMIFFNDKISPANISFLTRYGIIGIYISIVSVFASFIRGQLFGTTNTIMFDELPQVDALWHFLTDIYLLRTVREHEIEADFFDRLIYIYRNPQVLLYWTRETTNTQ</sequence>
<dbReference type="AlphaFoldDB" id="A0A8S3F3F8"/>
<accession>A0A8S3F3F8</accession>
<dbReference type="GO" id="GO:0016020">
    <property type="term" value="C:membrane"/>
    <property type="evidence" value="ECO:0007669"/>
    <property type="project" value="InterPro"/>
</dbReference>
<evidence type="ECO:0000313" key="3">
    <source>
        <dbReference type="EMBL" id="CAF5099225.1"/>
    </source>
</evidence>
<dbReference type="PANTHER" id="PTHR47049">
    <property type="entry name" value="PIEZO-TYPE MECHANOSENSITIVE ION CHANNEL HOMOLOG"/>
    <property type="match status" value="1"/>
</dbReference>
<dbReference type="EMBL" id="CAJOBH010238154">
    <property type="protein sequence ID" value="CAF5099225.1"/>
    <property type="molecule type" value="Genomic_DNA"/>
</dbReference>
<feature type="domain" description="Piezo non-specific cation channel cap" evidence="2">
    <location>
        <begin position="6"/>
        <end position="110"/>
    </location>
</feature>
<evidence type="ECO:0000256" key="1">
    <source>
        <dbReference type="SAM" id="Phobius"/>
    </source>
</evidence>
<keyword evidence="1" id="KW-0472">Membrane</keyword>
<dbReference type="InterPro" id="IPR027272">
    <property type="entry name" value="Piezo"/>
</dbReference>
<protein>
    <recommendedName>
        <fullName evidence="2">Piezo non-specific cation channel cap domain-containing protein</fullName>
    </recommendedName>
</protein>
<gene>
    <name evidence="3" type="ORF">BYL167_LOCUS64140</name>
</gene>
<name>A0A8S3F3F8_9BILA</name>
<dbReference type="PANTHER" id="PTHR47049:SF2">
    <property type="entry name" value="PIEZO-TYPE MECHANOSENSITIVE ION CHANNEL HOMOLOG"/>
    <property type="match status" value="1"/>
</dbReference>
<proteinExistence type="predicted"/>
<dbReference type="GO" id="GO:0008381">
    <property type="term" value="F:mechanosensitive monoatomic ion channel activity"/>
    <property type="evidence" value="ECO:0007669"/>
    <property type="project" value="InterPro"/>
</dbReference>
<reference evidence="3" key="1">
    <citation type="submission" date="2021-02" db="EMBL/GenBank/DDBJ databases">
        <authorList>
            <person name="Nowell W R."/>
        </authorList>
    </citation>
    <scope>NUCLEOTIDE SEQUENCE</scope>
</reference>
<dbReference type="Proteomes" id="UP000681967">
    <property type="component" value="Unassembled WGS sequence"/>
</dbReference>
<evidence type="ECO:0000313" key="4">
    <source>
        <dbReference type="Proteomes" id="UP000681967"/>
    </source>
</evidence>
<organism evidence="3 4">
    <name type="scientific">Rotaria magnacalcarata</name>
    <dbReference type="NCBI Taxonomy" id="392030"/>
    <lineage>
        <taxon>Eukaryota</taxon>
        <taxon>Metazoa</taxon>
        <taxon>Spiralia</taxon>
        <taxon>Gnathifera</taxon>
        <taxon>Rotifera</taxon>
        <taxon>Eurotatoria</taxon>
        <taxon>Bdelloidea</taxon>
        <taxon>Philodinida</taxon>
        <taxon>Philodinidae</taxon>
        <taxon>Rotaria</taxon>
    </lineage>
</organism>
<comment type="caution">
    <text evidence="3">The sequence shown here is derived from an EMBL/GenBank/DDBJ whole genome shotgun (WGS) entry which is preliminary data.</text>
</comment>
<dbReference type="InterPro" id="IPR031334">
    <property type="entry name" value="Piezo_cap_dom"/>
</dbReference>
<dbReference type="Pfam" id="PF12166">
    <property type="entry name" value="Piezo_cap"/>
    <property type="match status" value="1"/>
</dbReference>
<feature type="transmembrane region" description="Helical" evidence="1">
    <location>
        <begin position="26"/>
        <end position="46"/>
    </location>
</feature>
<feature type="non-terminal residue" evidence="3">
    <location>
        <position position="1"/>
    </location>
</feature>
<keyword evidence="1" id="KW-1133">Transmembrane helix</keyword>
<evidence type="ECO:0000259" key="2">
    <source>
        <dbReference type="Pfam" id="PF12166"/>
    </source>
</evidence>
<keyword evidence="1" id="KW-0812">Transmembrane</keyword>